<dbReference type="OrthoDB" id="9803192at2"/>
<dbReference type="GO" id="GO:0046872">
    <property type="term" value="F:metal ion binding"/>
    <property type="evidence" value="ECO:0007669"/>
    <property type="project" value="UniProtKB-KW"/>
</dbReference>
<dbReference type="EC" id="1.6.5.11" evidence="13"/>
<dbReference type="KEGG" id="lcre:Pla8534_19980"/>
<evidence type="ECO:0000259" key="11">
    <source>
        <dbReference type="PROSITE" id="PS51669"/>
    </source>
</evidence>
<dbReference type="Pfam" id="PF22117">
    <property type="entry name" value="Fer4_Nqo3"/>
    <property type="match status" value="1"/>
</dbReference>
<keyword evidence="7" id="KW-0408">Iron</keyword>
<keyword evidence="3" id="KW-0004">4Fe-4S</keyword>
<dbReference type="PANTHER" id="PTHR43105">
    <property type="entry name" value="RESPIRATORY NITRATE REDUCTASE"/>
    <property type="match status" value="1"/>
</dbReference>
<evidence type="ECO:0000256" key="3">
    <source>
        <dbReference type="ARBA" id="ARBA00022485"/>
    </source>
</evidence>
<evidence type="ECO:0000256" key="10">
    <source>
        <dbReference type="ARBA" id="ARBA00034078"/>
    </source>
</evidence>
<dbReference type="Gene3D" id="3.30.70.20">
    <property type="match status" value="1"/>
</dbReference>
<proteinExistence type="inferred from homology"/>
<evidence type="ECO:0000313" key="13">
    <source>
        <dbReference type="EMBL" id="QDU94210.1"/>
    </source>
</evidence>
<feature type="domain" description="4Fe-4S Mo/W bis-MGD-type" evidence="11">
    <location>
        <begin position="227"/>
        <end position="283"/>
    </location>
</feature>
<keyword evidence="4" id="KW-0001">2Fe-2S</keyword>
<evidence type="ECO:0000256" key="8">
    <source>
        <dbReference type="ARBA" id="ARBA00023014"/>
    </source>
</evidence>
<dbReference type="PROSITE" id="PS51839">
    <property type="entry name" value="4FE4S_HC3"/>
    <property type="match status" value="1"/>
</dbReference>
<dbReference type="GO" id="GO:0051537">
    <property type="term" value="F:2 iron, 2 sulfur cluster binding"/>
    <property type="evidence" value="ECO:0007669"/>
    <property type="project" value="UniProtKB-KW"/>
</dbReference>
<sequence length="540" mass="60281">MSIVIVNGQEIEVGDDEQLNGIEIAERAGLEVPHYCWHPGMSVVASCRMCLVETGRKNPETGEIQMMPKLSPACQTPATDGSVFVTNSEKVKQARAMVEEDLLIRHPIDCPICDKAGECRLQDYHFEHGQGERRADLKPFTSRRRPLGETVTLFVDRCVMCTRCVRFCREISGTSELMVANRGAHEEIDVFPGFPLNNKMSGNVVDLCPVGALGDKDFLYSQRVWFMQTHDHVCDGCSTGCSIHVDENQDHVYRIRPRENPEVNEWWMCDDGRYGWKHVHSPERLTEPMRQIAAEPGKLQPARLEWSQAPDAIDGALRKAGRLAAVLSPHLTVEEAYLLAKYVRSIDPQAVLAVGPVVQVGEPEKYPNGFTIQAEKCPNRRGVETIVNRLGGELLGWDDFVARLEKETFGGVWVSGGYPSAWIDEATAAKFANVKTLIVQDMFRSPLWEKAHFQLPGAASVEREGSYVNHHQRLQSFGWAIRPPAGVMVEGRLYWRLLQRPGMYNGAQLMGEIAREIVDFAAAAPGVPPNGVDLRVNQLA</sequence>
<keyword evidence="14" id="KW-1185">Reference proteome</keyword>
<dbReference type="InterPro" id="IPR000283">
    <property type="entry name" value="NADH_UbQ_OxRdtase_75kDa_su_CS"/>
</dbReference>
<dbReference type="Gene3D" id="3.10.20.740">
    <property type="match status" value="1"/>
</dbReference>
<comment type="cofactor">
    <cofactor evidence="10">
        <name>[2Fe-2S] cluster</name>
        <dbReference type="ChEBI" id="CHEBI:190135"/>
    </cofactor>
</comment>
<reference evidence="13 14" key="1">
    <citation type="submission" date="2019-02" db="EMBL/GenBank/DDBJ databases">
        <title>Deep-cultivation of Planctomycetes and their phenomic and genomic characterization uncovers novel biology.</title>
        <authorList>
            <person name="Wiegand S."/>
            <person name="Jogler M."/>
            <person name="Boedeker C."/>
            <person name="Pinto D."/>
            <person name="Vollmers J."/>
            <person name="Rivas-Marin E."/>
            <person name="Kohn T."/>
            <person name="Peeters S.H."/>
            <person name="Heuer A."/>
            <person name="Rast P."/>
            <person name="Oberbeckmann S."/>
            <person name="Bunk B."/>
            <person name="Jeske O."/>
            <person name="Meyerdierks A."/>
            <person name="Storesund J.E."/>
            <person name="Kallscheuer N."/>
            <person name="Luecker S."/>
            <person name="Lage O.M."/>
            <person name="Pohl T."/>
            <person name="Merkel B.J."/>
            <person name="Hornburger P."/>
            <person name="Mueller R.-W."/>
            <person name="Bruemmer F."/>
            <person name="Labrenz M."/>
            <person name="Spormann A.M."/>
            <person name="Op den Camp H."/>
            <person name="Overmann J."/>
            <person name="Amann R."/>
            <person name="Jetten M.S.M."/>
            <person name="Mascher T."/>
            <person name="Medema M.H."/>
            <person name="Devos D.P."/>
            <person name="Kaster A.-K."/>
            <person name="Ovreas L."/>
            <person name="Rohde M."/>
            <person name="Galperin M.Y."/>
            <person name="Jogler C."/>
        </authorList>
    </citation>
    <scope>NUCLEOTIDE SEQUENCE [LARGE SCALE GENOMIC DNA]</scope>
    <source>
        <strain evidence="13 14">Pla85_3_4</strain>
    </source>
</reference>
<dbReference type="InterPro" id="IPR050123">
    <property type="entry name" value="Prok_molybdopt-oxidoreductase"/>
</dbReference>
<dbReference type="GO" id="GO:0003954">
    <property type="term" value="F:NADH dehydrogenase activity"/>
    <property type="evidence" value="ECO:0007669"/>
    <property type="project" value="TreeGrafter"/>
</dbReference>
<dbReference type="Gene3D" id="3.40.50.740">
    <property type="match status" value="1"/>
</dbReference>
<comment type="cofactor">
    <cofactor evidence="1">
        <name>[4Fe-4S] cluster</name>
        <dbReference type="ChEBI" id="CHEBI:49883"/>
    </cofactor>
</comment>
<comment type="similarity">
    <text evidence="2">Belongs to the complex I 75 kDa subunit family.</text>
</comment>
<evidence type="ECO:0000256" key="7">
    <source>
        <dbReference type="ARBA" id="ARBA00023004"/>
    </source>
</evidence>
<evidence type="ECO:0000256" key="5">
    <source>
        <dbReference type="ARBA" id="ARBA00022723"/>
    </source>
</evidence>
<dbReference type="Gene3D" id="2.20.25.90">
    <property type="entry name" value="ADC-like domains"/>
    <property type="match status" value="1"/>
</dbReference>
<evidence type="ECO:0000256" key="1">
    <source>
        <dbReference type="ARBA" id="ARBA00001966"/>
    </source>
</evidence>
<dbReference type="PROSITE" id="PS00643">
    <property type="entry name" value="COMPLEX1_75K_3"/>
    <property type="match status" value="1"/>
</dbReference>
<dbReference type="Pfam" id="PF04879">
    <property type="entry name" value="Molybdop_Fe4S4"/>
    <property type="match status" value="1"/>
</dbReference>
<dbReference type="GO" id="GO:0016020">
    <property type="term" value="C:membrane"/>
    <property type="evidence" value="ECO:0007669"/>
    <property type="project" value="InterPro"/>
</dbReference>
<dbReference type="InterPro" id="IPR006963">
    <property type="entry name" value="Mopterin_OxRdtase_4Fe-4S_dom"/>
</dbReference>
<dbReference type="GO" id="GO:0051539">
    <property type="term" value="F:4 iron, 4 sulfur cluster binding"/>
    <property type="evidence" value="ECO:0007669"/>
    <property type="project" value="UniProtKB-KW"/>
</dbReference>
<dbReference type="SMART" id="SM00926">
    <property type="entry name" value="Molybdop_Fe4S4"/>
    <property type="match status" value="1"/>
</dbReference>
<dbReference type="AlphaFoldDB" id="A0A518DQU3"/>
<dbReference type="PROSITE" id="PS51669">
    <property type="entry name" value="4FE4S_MOW_BIS_MGD"/>
    <property type="match status" value="1"/>
</dbReference>
<dbReference type="Pfam" id="PF13510">
    <property type="entry name" value="Fer2_4"/>
    <property type="match status" value="1"/>
</dbReference>
<dbReference type="FunFam" id="3.30.70.20:FF:000002">
    <property type="entry name" value="NADH-ubiquinone oxidoreductase 75 kDa subunit"/>
    <property type="match status" value="1"/>
</dbReference>
<keyword evidence="9" id="KW-0520">NAD</keyword>
<dbReference type="SUPFAM" id="SSF54862">
    <property type="entry name" value="4Fe-4S ferredoxins"/>
    <property type="match status" value="1"/>
</dbReference>
<dbReference type="InterPro" id="IPR036010">
    <property type="entry name" value="2Fe-2S_ferredoxin-like_sf"/>
</dbReference>
<evidence type="ECO:0000313" key="14">
    <source>
        <dbReference type="Proteomes" id="UP000317648"/>
    </source>
</evidence>
<dbReference type="RefSeq" id="WP_145052232.1">
    <property type="nucleotide sequence ID" value="NZ_CP036433.1"/>
</dbReference>
<gene>
    <name evidence="13" type="primary">nuoG</name>
    <name evidence="13" type="ORF">Pla8534_19980</name>
</gene>
<evidence type="ECO:0000256" key="6">
    <source>
        <dbReference type="ARBA" id="ARBA00022967"/>
    </source>
</evidence>
<keyword evidence="8" id="KW-0411">Iron-sulfur</keyword>
<evidence type="ECO:0000256" key="4">
    <source>
        <dbReference type="ARBA" id="ARBA00022714"/>
    </source>
</evidence>
<organism evidence="13 14">
    <name type="scientific">Lignipirellula cremea</name>
    <dbReference type="NCBI Taxonomy" id="2528010"/>
    <lineage>
        <taxon>Bacteria</taxon>
        <taxon>Pseudomonadati</taxon>
        <taxon>Planctomycetota</taxon>
        <taxon>Planctomycetia</taxon>
        <taxon>Pirellulales</taxon>
        <taxon>Pirellulaceae</taxon>
        <taxon>Lignipirellula</taxon>
    </lineage>
</organism>
<dbReference type="Pfam" id="PF10588">
    <property type="entry name" value="NADH-G_4Fe-4S_3"/>
    <property type="match status" value="1"/>
</dbReference>
<dbReference type="PANTHER" id="PTHR43105:SF10">
    <property type="entry name" value="NADH-QUINONE OXIDOREDUCTASE SUBUNIT G"/>
    <property type="match status" value="1"/>
</dbReference>
<keyword evidence="6" id="KW-1278">Translocase</keyword>
<keyword evidence="13" id="KW-0560">Oxidoreductase</keyword>
<dbReference type="SUPFAM" id="SSF53706">
    <property type="entry name" value="Formate dehydrogenase/DMSO reductase, domains 1-3"/>
    <property type="match status" value="1"/>
</dbReference>
<dbReference type="GO" id="GO:0008137">
    <property type="term" value="F:NADH dehydrogenase (ubiquinone) activity"/>
    <property type="evidence" value="ECO:0007669"/>
    <property type="project" value="InterPro"/>
</dbReference>
<dbReference type="GO" id="GO:0042773">
    <property type="term" value="P:ATP synthesis coupled electron transport"/>
    <property type="evidence" value="ECO:0007669"/>
    <property type="project" value="InterPro"/>
</dbReference>
<evidence type="ECO:0000256" key="2">
    <source>
        <dbReference type="ARBA" id="ARBA00005404"/>
    </source>
</evidence>
<keyword evidence="5" id="KW-0479">Metal-binding</keyword>
<dbReference type="Proteomes" id="UP000317648">
    <property type="component" value="Chromosome"/>
</dbReference>
<dbReference type="SUPFAM" id="SSF54292">
    <property type="entry name" value="2Fe-2S ferredoxin-like"/>
    <property type="match status" value="1"/>
</dbReference>
<dbReference type="PROSITE" id="PS00641">
    <property type="entry name" value="COMPLEX1_75K_1"/>
    <property type="match status" value="1"/>
</dbReference>
<feature type="domain" description="4Fe-4S His(Cys)3-ligated-type" evidence="12">
    <location>
        <begin position="90"/>
        <end position="129"/>
    </location>
</feature>
<name>A0A518DQU3_9BACT</name>
<dbReference type="InterPro" id="IPR054351">
    <property type="entry name" value="NADH_UbQ_OxRdtase_ferredoxin"/>
</dbReference>
<dbReference type="EMBL" id="CP036433">
    <property type="protein sequence ID" value="QDU94210.1"/>
    <property type="molecule type" value="Genomic_DNA"/>
</dbReference>
<accession>A0A518DQU3</accession>
<dbReference type="InterPro" id="IPR019574">
    <property type="entry name" value="NADH_UbQ_OxRdtase_Gsu_4Fe4S-bd"/>
</dbReference>
<evidence type="ECO:0000256" key="9">
    <source>
        <dbReference type="ARBA" id="ARBA00023027"/>
    </source>
</evidence>
<dbReference type="SMART" id="SM00929">
    <property type="entry name" value="NADH-G_4Fe-4S_3"/>
    <property type="match status" value="1"/>
</dbReference>
<protein>
    <submittedName>
        <fullName evidence="13">NADH-quinone oxidoreductase subunit G</fullName>
        <ecNumber evidence="13">1.6.5.11</ecNumber>
    </submittedName>
</protein>
<evidence type="ECO:0000259" key="12">
    <source>
        <dbReference type="PROSITE" id="PS51839"/>
    </source>
</evidence>